<dbReference type="GO" id="GO:0005886">
    <property type="term" value="C:plasma membrane"/>
    <property type="evidence" value="ECO:0007669"/>
    <property type="project" value="UniProtKB-SubCell"/>
</dbReference>
<evidence type="ECO:0000256" key="13">
    <source>
        <dbReference type="RuleBase" id="RU364091"/>
    </source>
</evidence>
<organism evidence="15 16">
    <name type="scientific">Syntrophotalea acetylenivorans</name>
    <dbReference type="NCBI Taxonomy" id="1842532"/>
    <lineage>
        <taxon>Bacteria</taxon>
        <taxon>Pseudomonadati</taxon>
        <taxon>Thermodesulfobacteriota</taxon>
        <taxon>Desulfuromonadia</taxon>
        <taxon>Desulfuromonadales</taxon>
        <taxon>Syntrophotaleaceae</taxon>
        <taxon>Syntrophotalea</taxon>
    </lineage>
</organism>
<proteinExistence type="inferred from homology"/>
<dbReference type="Proteomes" id="UP000182517">
    <property type="component" value="Chromosome"/>
</dbReference>
<accession>A0A1L3GN30</accession>
<comment type="similarity">
    <text evidence="2 13">Belongs to the type III secretion exporter family.</text>
</comment>
<reference evidence="15 16" key="1">
    <citation type="journal article" date="2017" name="Genome Announc.">
        <title>Complete Genome Sequences of Two Acetylene-Fermenting Pelobacter acetylenicus Strains.</title>
        <authorList>
            <person name="Sutton J.M."/>
            <person name="Baesman S.M."/>
            <person name="Fierst J.L."/>
            <person name="Poret-Peterson A.T."/>
            <person name="Oremland R.S."/>
            <person name="Dunlap D.S."/>
            <person name="Akob D.M."/>
        </authorList>
    </citation>
    <scope>NUCLEOTIDE SEQUENCE [LARGE SCALE GENOMIC DNA]</scope>
    <source>
        <strain evidence="15 16">SFB93</strain>
    </source>
</reference>
<dbReference type="SUPFAM" id="SSF160544">
    <property type="entry name" value="EscU C-terminal domain-like"/>
    <property type="match status" value="1"/>
</dbReference>
<dbReference type="InterPro" id="IPR006136">
    <property type="entry name" value="FlhB"/>
</dbReference>
<keyword evidence="8 13" id="KW-0653">Protein transport</keyword>
<dbReference type="Pfam" id="PF01312">
    <property type="entry name" value="Bac_export_2"/>
    <property type="match status" value="1"/>
</dbReference>
<dbReference type="PRINTS" id="PR00950">
    <property type="entry name" value="TYPE3IMSPROT"/>
</dbReference>
<dbReference type="RefSeq" id="WP_072283299.1">
    <property type="nucleotide sequence ID" value="NZ_CP015519.1"/>
</dbReference>
<keyword evidence="4 13" id="KW-0813">Transport</keyword>
<dbReference type="STRING" id="1842532.A7E78_05430"/>
<keyword evidence="11 13" id="KW-1006">Bacterial flagellum protein export</keyword>
<evidence type="ECO:0000256" key="12">
    <source>
        <dbReference type="ARBA" id="ARBA00025078"/>
    </source>
</evidence>
<evidence type="ECO:0000256" key="8">
    <source>
        <dbReference type="ARBA" id="ARBA00022927"/>
    </source>
</evidence>
<protein>
    <recommendedName>
        <fullName evidence="3 13">Flagellar biosynthetic protein FlhB</fullName>
    </recommendedName>
</protein>
<evidence type="ECO:0000256" key="5">
    <source>
        <dbReference type="ARBA" id="ARBA00022475"/>
    </source>
</evidence>
<evidence type="ECO:0000256" key="6">
    <source>
        <dbReference type="ARBA" id="ARBA00022692"/>
    </source>
</evidence>
<evidence type="ECO:0000256" key="11">
    <source>
        <dbReference type="ARBA" id="ARBA00023225"/>
    </source>
</evidence>
<keyword evidence="6 13" id="KW-0812">Transmembrane</keyword>
<evidence type="ECO:0000256" key="14">
    <source>
        <dbReference type="SAM" id="MobiDB-lite"/>
    </source>
</evidence>
<evidence type="ECO:0000256" key="10">
    <source>
        <dbReference type="ARBA" id="ARBA00023136"/>
    </source>
</evidence>
<dbReference type="NCBIfam" id="TIGR00328">
    <property type="entry name" value="flhB"/>
    <property type="match status" value="1"/>
</dbReference>
<dbReference type="OrthoDB" id="9807950at2"/>
<dbReference type="KEGG" id="pef:A7E78_05430"/>
<dbReference type="EMBL" id="CP015519">
    <property type="protein sequence ID" value="APG27332.1"/>
    <property type="molecule type" value="Genomic_DNA"/>
</dbReference>
<feature type="region of interest" description="Disordered" evidence="14">
    <location>
        <begin position="1"/>
        <end position="26"/>
    </location>
</feature>
<dbReference type="AlphaFoldDB" id="A0A1L3GN30"/>
<evidence type="ECO:0000256" key="7">
    <source>
        <dbReference type="ARBA" id="ARBA00022795"/>
    </source>
</evidence>
<dbReference type="InterPro" id="IPR029025">
    <property type="entry name" value="T3SS_substrate_exporter_C"/>
</dbReference>
<keyword evidence="7 13" id="KW-1005">Bacterial flagellum biogenesis</keyword>
<keyword evidence="5 13" id="KW-1003">Cell membrane</keyword>
<evidence type="ECO:0000313" key="15">
    <source>
        <dbReference type="EMBL" id="APG27332.1"/>
    </source>
</evidence>
<keyword evidence="15" id="KW-0969">Cilium</keyword>
<feature type="transmembrane region" description="Helical" evidence="13">
    <location>
        <begin position="185"/>
        <end position="212"/>
    </location>
</feature>
<dbReference type="FunFam" id="3.40.1690.10:FF:000001">
    <property type="entry name" value="Flagellar biosynthetic protein FlhB"/>
    <property type="match status" value="1"/>
</dbReference>
<evidence type="ECO:0000256" key="2">
    <source>
        <dbReference type="ARBA" id="ARBA00010690"/>
    </source>
</evidence>
<keyword evidence="15" id="KW-0282">Flagellum</keyword>
<dbReference type="Gene3D" id="6.10.250.2080">
    <property type="match status" value="1"/>
</dbReference>
<feature type="transmembrane region" description="Helical" evidence="13">
    <location>
        <begin position="64"/>
        <end position="86"/>
    </location>
</feature>
<feature type="transmembrane region" description="Helical" evidence="13">
    <location>
        <begin position="33"/>
        <end position="52"/>
    </location>
</feature>
<feature type="transmembrane region" description="Helical" evidence="13">
    <location>
        <begin position="92"/>
        <end position="117"/>
    </location>
</feature>
<comment type="function">
    <text evidence="12 13">Required for formation of the rod structure in the basal body of the flagellar apparatus. Together with FliI and FliH, may constitute the export apparatus of flagellin.</text>
</comment>
<comment type="subcellular location">
    <subcellularLocation>
        <location evidence="1">Cell membrane</location>
        <topology evidence="1">Multi-pass membrane protein</topology>
    </subcellularLocation>
</comment>
<evidence type="ECO:0000256" key="3">
    <source>
        <dbReference type="ARBA" id="ARBA00021622"/>
    </source>
</evidence>
<name>A0A1L3GN30_9BACT</name>
<evidence type="ECO:0000256" key="9">
    <source>
        <dbReference type="ARBA" id="ARBA00022989"/>
    </source>
</evidence>
<dbReference type="GO" id="GO:0009306">
    <property type="term" value="P:protein secretion"/>
    <property type="evidence" value="ECO:0007669"/>
    <property type="project" value="InterPro"/>
</dbReference>
<gene>
    <name evidence="13" type="primary">flhB</name>
    <name evidence="15" type="ORF">A7E78_05430</name>
</gene>
<dbReference type="PANTHER" id="PTHR30531:SF12">
    <property type="entry name" value="FLAGELLAR BIOSYNTHETIC PROTEIN FLHB"/>
    <property type="match status" value="1"/>
</dbReference>
<feature type="compositionally biased region" description="Basic and acidic residues" evidence="14">
    <location>
        <begin position="1"/>
        <end position="11"/>
    </location>
</feature>
<keyword evidence="10 13" id="KW-0472">Membrane</keyword>
<evidence type="ECO:0000256" key="1">
    <source>
        <dbReference type="ARBA" id="ARBA00004651"/>
    </source>
</evidence>
<keyword evidence="15" id="KW-0966">Cell projection</keyword>
<dbReference type="Gene3D" id="3.40.1690.10">
    <property type="entry name" value="secretion proteins EscU"/>
    <property type="match status" value="1"/>
</dbReference>
<sequence>MANDSAGERTEQATAKRRSDFREKGQVAQSKEVQTAAMMATTLLLWFFYAPMFWKKLSVSLAGIWKICASYEVTPNAIVNLFALVLQQGGLLLAPLFLLVLVVGFFSSVFQIGWLFTGKPLQPDFSKLNPIAGAARFVSKRSLVEVVKSLAKVLLIGAVAYKVVFNEFDQALLLIDMEVVDTVRFLGRVATNVLIKACGIVVLLGLFDFLFVRWEMEQKMKMTKQEQKEEFKEAEGDPHIKSRIRSLQQQMSRKRMMAEVPKADVIVTNPTHLSVALRYDRQTMDAPQIVAKGADHIAMRIREIATENHIPLVENKPIARTLYKVDIGQPVPEEMFKAVAEILAYVYGLPGRK</sequence>
<evidence type="ECO:0000313" key="16">
    <source>
        <dbReference type="Proteomes" id="UP000182517"/>
    </source>
</evidence>
<evidence type="ECO:0000256" key="4">
    <source>
        <dbReference type="ARBA" id="ARBA00022448"/>
    </source>
</evidence>
<dbReference type="PANTHER" id="PTHR30531">
    <property type="entry name" value="FLAGELLAR BIOSYNTHETIC PROTEIN FLHB"/>
    <property type="match status" value="1"/>
</dbReference>
<dbReference type="InterPro" id="IPR006135">
    <property type="entry name" value="T3SS_substrate_exporter"/>
</dbReference>
<keyword evidence="16" id="KW-1185">Reference proteome</keyword>
<dbReference type="GO" id="GO:0044780">
    <property type="term" value="P:bacterial-type flagellum assembly"/>
    <property type="evidence" value="ECO:0007669"/>
    <property type="project" value="InterPro"/>
</dbReference>
<keyword evidence="9 13" id="KW-1133">Transmembrane helix</keyword>